<evidence type="ECO:0000313" key="8">
    <source>
        <dbReference type="EMBL" id="MCW1921088.1"/>
    </source>
</evidence>
<dbReference type="PROSITE" id="PS00136">
    <property type="entry name" value="SUBTILASE_ASP"/>
    <property type="match status" value="1"/>
</dbReference>
<dbReference type="PROSITE" id="PS51892">
    <property type="entry name" value="SUBTILASE"/>
    <property type="match status" value="1"/>
</dbReference>
<comment type="similarity">
    <text evidence="1 5 6">Belongs to the peptidase S8 family.</text>
</comment>
<reference evidence="8 9" key="1">
    <citation type="submission" date="2022-10" db="EMBL/GenBank/DDBJ databases">
        <title>Luteolibacter arcticus strain CCTCC AB 2014275, whole genome shotgun sequencing project.</title>
        <authorList>
            <person name="Zhao G."/>
            <person name="Shen L."/>
        </authorList>
    </citation>
    <scope>NUCLEOTIDE SEQUENCE [LARGE SCALE GENOMIC DNA]</scope>
    <source>
        <strain evidence="8 9">CCTCC AB 2014275</strain>
    </source>
</reference>
<dbReference type="PROSITE" id="PS00137">
    <property type="entry name" value="SUBTILASE_HIS"/>
    <property type="match status" value="1"/>
</dbReference>
<evidence type="ECO:0000256" key="2">
    <source>
        <dbReference type="ARBA" id="ARBA00022670"/>
    </source>
</evidence>
<evidence type="ECO:0000259" key="7">
    <source>
        <dbReference type="Pfam" id="PF00082"/>
    </source>
</evidence>
<dbReference type="InterPro" id="IPR051048">
    <property type="entry name" value="Peptidase_S8/S53_subtilisin"/>
</dbReference>
<protein>
    <submittedName>
        <fullName evidence="8">S8 family serine peptidase</fullName>
    </submittedName>
</protein>
<dbReference type="PANTHER" id="PTHR43399">
    <property type="entry name" value="SUBTILISIN-RELATED"/>
    <property type="match status" value="1"/>
</dbReference>
<name>A0ABT3GCE6_9BACT</name>
<dbReference type="InterPro" id="IPR015500">
    <property type="entry name" value="Peptidase_S8_subtilisin-rel"/>
</dbReference>
<feature type="active site" description="Charge relay system" evidence="5">
    <location>
        <position position="277"/>
    </location>
</feature>
<dbReference type="InterPro" id="IPR022398">
    <property type="entry name" value="Peptidase_S8_His-AS"/>
</dbReference>
<dbReference type="Pfam" id="PF00082">
    <property type="entry name" value="Peptidase_S8"/>
    <property type="match status" value="1"/>
</dbReference>
<organism evidence="8 9">
    <name type="scientific">Luteolibacter arcticus</name>
    <dbReference type="NCBI Taxonomy" id="1581411"/>
    <lineage>
        <taxon>Bacteria</taxon>
        <taxon>Pseudomonadati</taxon>
        <taxon>Verrucomicrobiota</taxon>
        <taxon>Verrucomicrobiia</taxon>
        <taxon>Verrucomicrobiales</taxon>
        <taxon>Verrucomicrobiaceae</taxon>
        <taxon>Luteolibacter</taxon>
    </lineage>
</organism>
<dbReference type="InterPro" id="IPR023827">
    <property type="entry name" value="Peptidase_S8_Asp-AS"/>
</dbReference>
<dbReference type="PROSITE" id="PS00138">
    <property type="entry name" value="SUBTILASE_SER"/>
    <property type="match status" value="1"/>
</dbReference>
<dbReference type="EMBL" id="JAPDDT010000001">
    <property type="protein sequence ID" value="MCW1921088.1"/>
    <property type="molecule type" value="Genomic_DNA"/>
</dbReference>
<evidence type="ECO:0000313" key="9">
    <source>
        <dbReference type="Proteomes" id="UP001320876"/>
    </source>
</evidence>
<evidence type="ECO:0000256" key="5">
    <source>
        <dbReference type="PROSITE-ProRule" id="PRU01240"/>
    </source>
</evidence>
<dbReference type="PRINTS" id="PR00723">
    <property type="entry name" value="SUBTILISIN"/>
</dbReference>
<evidence type="ECO:0000256" key="6">
    <source>
        <dbReference type="RuleBase" id="RU003355"/>
    </source>
</evidence>
<feature type="active site" description="Charge relay system" evidence="5">
    <location>
        <position position="222"/>
    </location>
</feature>
<feature type="active site" description="Charge relay system" evidence="5">
    <location>
        <position position="441"/>
    </location>
</feature>
<dbReference type="SUPFAM" id="SSF52743">
    <property type="entry name" value="Subtilisin-like"/>
    <property type="match status" value="1"/>
</dbReference>
<keyword evidence="4 5" id="KW-0720">Serine protease</keyword>
<dbReference type="Proteomes" id="UP001320876">
    <property type="component" value="Unassembled WGS sequence"/>
</dbReference>
<keyword evidence="9" id="KW-1185">Reference proteome</keyword>
<dbReference type="InterPro" id="IPR034204">
    <property type="entry name" value="PfSUB1-like_cat_dom"/>
</dbReference>
<evidence type="ECO:0000256" key="4">
    <source>
        <dbReference type="ARBA" id="ARBA00022825"/>
    </source>
</evidence>
<dbReference type="InterPro" id="IPR023828">
    <property type="entry name" value="Peptidase_S8_Ser-AS"/>
</dbReference>
<proteinExistence type="inferred from homology"/>
<evidence type="ECO:0000256" key="1">
    <source>
        <dbReference type="ARBA" id="ARBA00011073"/>
    </source>
</evidence>
<dbReference type="InterPro" id="IPR000209">
    <property type="entry name" value="Peptidase_S8/S53_dom"/>
</dbReference>
<feature type="domain" description="Peptidase S8/S53" evidence="7">
    <location>
        <begin position="215"/>
        <end position="474"/>
    </location>
</feature>
<accession>A0ABT3GCE6</accession>
<gene>
    <name evidence="8" type="ORF">OKA05_00895</name>
</gene>
<dbReference type="PANTHER" id="PTHR43399:SF4">
    <property type="entry name" value="CELL WALL-ASSOCIATED PROTEASE"/>
    <property type="match status" value="1"/>
</dbReference>
<sequence length="604" mass="63594">MKRTHSPVAAFAAEEAGSVKWFAQMLPVDSSSSSHPVERAVALGRVLESRNEVVEAGRVWQRVRTVQTAVQSRIVRVVERWEMTEQGSLRCAGRDMFLADQLIVAQAPGADRASVERLLATGGMQTGESISEGLFTVRLSSSGLDAVPQALRFLSAHPDLVTAAGPDGVGFGAGLPNDASFGSQWGHHNAGQSGGTVDADVDAPEFWDIIESAPGLVVAVLDSGLNTSHPDLLNLSWVNPGEVPGDGIDNDGSGKVDDTGGWDFVSNDKNPADDHGHGSNVTGIMAATRNNAAGIAGMIGVRVLVCKILNSANSGFTSHLIAAVTYARQRGVPVMNLSLQNYPLDIFLYQEFTACEDAGILLSVCAGNQGFNNDEIPNYPSCYPHSNLIAVGSHDRTDARWSGTSFNPSNYGATSVDLFAPGRDILSPILGTSYSSYTGTSQATPYVTAVCAAIKYANPSWTASSIKASVLASVVTRPAYAGQCSTGGRLNAANAISHAIRQLPDRDSDGDGHANLLEYLAGTKVDARTSRPAVFHQTAGGYLKTGMTRVIRPDARLEVETSRDLQTWTPGGVTDFSTGGQLLGGIPISGDGPRFLRIRGVASP</sequence>
<dbReference type="InterPro" id="IPR036852">
    <property type="entry name" value="Peptidase_S8/S53_dom_sf"/>
</dbReference>
<dbReference type="CDD" id="cd07473">
    <property type="entry name" value="Peptidases_S8_Subtilisin_like"/>
    <property type="match status" value="1"/>
</dbReference>
<comment type="caution">
    <text evidence="8">The sequence shown here is derived from an EMBL/GenBank/DDBJ whole genome shotgun (WGS) entry which is preliminary data.</text>
</comment>
<evidence type="ECO:0000256" key="3">
    <source>
        <dbReference type="ARBA" id="ARBA00022801"/>
    </source>
</evidence>
<dbReference type="Gene3D" id="3.40.50.200">
    <property type="entry name" value="Peptidase S8/S53 domain"/>
    <property type="match status" value="1"/>
</dbReference>
<dbReference type="RefSeq" id="WP_264485197.1">
    <property type="nucleotide sequence ID" value="NZ_JAPDDT010000001.1"/>
</dbReference>
<keyword evidence="2 5" id="KW-0645">Protease</keyword>
<keyword evidence="3 5" id="KW-0378">Hydrolase</keyword>